<dbReference type="InterPro" id="IPR051013">
    <property type="entry name" value="MBL_superfamily_lactonases"/>
</dbReference>
<evidence type="ECO:0000313" key="6">
    <source>
        <dbReference type="EMBL" id="KAJ7366824.1"/>
    </source>
</evidence>
<dbReference type="PANTHER" id="PTHR42978">
    <property type="entry name" value="QUORUM-QUENCHING LACTONASE YTNP-RELATED-RELATED"/>
    <property type="match status" value="1"/>
</dbReference>
<evidence type="ECO:0000313" key="7">
    <source>
        <dbReference type="Proteomes" id="UP001218218"/>
    </source>
</evidence>
<evidence type="ECO:0000259" key="5">
    <source>
        <dbReference type="SMART" id="SM00849"/>
    </source>
</evidence>
<dbReference type="CDD" id="cd07730">
    <property type="entry name" value="metallo-hydrolase-like_MBL-fold"/>
    <property type="match status" value="1"/>
</dbReference>
<dbReference type="Proteomes" id="UP001218218">
    <property type="component" value="Unassembled WGS sequence"/>
</dbReference>
<evidence type="ECO:0000256" key="2">
    <source>
        <dbReference type="ARBA" id="ARBA00022723"/>
    </source>
</evidence>
<comment type="caution">
    <text evidence="6">The sequence shown here is derived from an EMBL/GenBank/DDBJ whole genome shotgun (WGS) entry which is preliminary data.</text>
</comment>
<name>A0AAD7ARW7_9AGAR</name>
<dbReference type="Pfam" id="PF00753">
    <property type="entry name" value="Lactamase_B"/>
    <property type="match status" value="1"/>
</dbReference>
<feature type="domain" description="Metallo-beta-lactamase" evidence="5">
    <location>
        <begin position="50"/>
        <end position="259"/>
    </location>
</feature>
<keyword evidence="7" id="KW-1185">Reference proteome</keyword>
<evidence type="ECO:0000256" key="1">
    <source>
        <dbReference type="ARBA" id="ARBA00007749"/>
    </source>
</evidence>
<proteinExistence type="inferred from homology"/>
<keyword evidence="3" id="KW-0378">Hydrolase</keyword>
<reference evidence="6" key="1">
    <citation type="submission" date="2023-03" db="EMBL/GenBank/DDBJ databases">
        <title>Massive genome expansion in bonnet fungi (Mycena s.s.) driven by repeated elements and novel gene families across ecological guilds.</title>
        <authorList>
            <consortium name="Lawrence Berkeley National Laboratory"/>
            <person name="Harder C.B."/>
            <person name="Miyauchi S."/>
            <person name="Viragh M."/>
            <person name="Kuo A."/>
            <person name="Thoen E."/>
            <person name="Andreopoulos B."/>
            <person name="Lu D."/>
            <person name="Skrede I."/>
            <person name="Drula E."/>
            <person name="Henrissat B."/>
            <person name="Morin E."/>
            <person name="Kohler A."/>
            <person name="Barry K."/>
            <person name="LaButti K."/>
            <person name="Morin E."/>
            <person name="Salamov A."/>
            <person name="Lipzen A."/>
            <person name="Mereny Z."/>
            <person name="Hegedus B."/>
            <person name="Baldrian P."/>
            <person name="Stursova M."/>
            <person name="Weitz H."/>
            <person name="Taylor A."/>
            <person name="Grigoriev I.V."/>
            <person name="Nagy L.G."/>
            <person name="Martin F."/>
            <person name="Kauserud H."/>
        </authorList>
    </citation>
    <scope>NUCLEOTIDE SEQUENCE</scope>
    <source>
        <strain evidence="6">CBHHK002</strain>
    </source>
</reference>
<comment type="similarity">
    <text evidence="1">Belongs to the metallo-beta-lactamase superfamily.</text>
</comment>
<dbReference type="Gene3D" id="3.60.15.10">
    <property type="entry name" value="Ribonuclease Z/Hydroxyacylglutathione hydrolase-like"/>
    <property type="match status" value="1"/>
</dbReference>
<sequence length="360" mass="39533">MSFPELAIPASDATVSLTAFNVVTDMRDVSVPAGGLFQPIPAGREPFNVPVFAFLVEHVATGRRIMFDLGPRKDQENSAPPFPEMLKAGLFTMPVDRDITEQLVDNGVDLKSISAVIWSHTHFDHTGDISKFPASTELVFGPATSTVTHLEDPESHLVDSDINGRKLVRLNLDERPLEIGGFKAYDYFEDGSFYVLDVPGHRAGHVCALARVTPTAFVFLGADGCHHPGMLRPTAKLHRHFPCPGELLAAARRSVSTRHFPPPDAAGDFDLAARTKPMLDVAEDGIYEDKPTARVSIAKMGDFDANKDVFVFLAHDESLVDIVGPFPVLVNDWQAKGWKERGTWAFIDEANPAFRFNDKA</sequence>
<dbReference type="SMART" id="SM00849">
    <property type="entry name" value="Lactamase_B"/>
    <property type="match status" value="1"/>
</dbReference>
<dbReference type="GO" id="GO:0046872">
    <property type="term" value="F:metal ion binding"/>
    <property type="evidence" value="ECO:0007669"/>
    <property type="project" value="UniProtKB-KW"/>
</dbReference>
<dbReference type="InterPro" id="IPR001279">
    <property type="entry name" value="Metallo-B-lactamas"/>
</dbReference>
<organism evidence="6 7">
    <name type="scientific">Mycena albidolilacea</name>
    <dbReference type="NCBI Taxonomy" id="1033008"/>
    <lineage>
        <taxon>Eukaryota</taxon>
        <taxon>Fungi</taxon>
        <taxon>Dikarya</taxon>
        <taxon>Basidiomycota</taxon>
        <taxon>Agaricomycotina</taxon>
        <taxon>Agaricomycetes</taxon>
        <taxon>Agaricomycetidae</taxon>
        <taxon>Agaricales</taxon>
        <taxon>Marasmiineae</taxon>
        <taxon>Mycenaceae</taxon>
        <taxon>Mycena</taxon>
    </lineage>
</organism>
<dbReference type="SUPFAM" id="SSF56281">
    <property type="entry name" value="Metallo-hydrolase/oxidoreductase"/>
    <property type="match status" value="1"/>
</dbReference>
<evidence type="ECO:0000256" key="3">
    <source>
        <dbReference type="ARBA" id="ARBA00022801"/>
    </source>
</evidence>
<dbReference type="PANTHER" id="PTHR42978:SF5">
    <property type="entry name" value="METALLO-BETA-LACTAMASE DOMAIN-CONTAINING PROTEIN"/>
    <property type="match status" value="1"/>
</dbReference>
<dbReference type="InterPro" id="IPR036866">
    <property type="entry name" value="RibonucZ/Hydroxyglut_hydro"/>
</dbReference>
<dbReference type="GO" id="GO:0016787">
    <property type="term" value="F:hydrolase activity"/>
    <property type="evidence" value="ECO:0007669"/>
    <property type="project" value="UniProtKB-KW"/>
</dbReference>
<gene>
    <name evidence="6" type="ORF">DFH08DRAFT_835599</name>
</gene>
<keyword evidence="4" id="KW-0862">Zinc</keyword>
<dbReference type="EMBL" id="JARIHO010000002">
    <property type="protein sequence ID" value="KAJ7366824.1"/>
    <property type="molecule type" value="Genomic_DNA"/>
</dbReference>
<accession>A0AAD7ARW7</accession>
<dbReference type="AlphaFoldDB" id="A0AAD7ARW7"/>
<evidence type="ECO:0000256" key="4">
    <source>
        <dbReference type="ARBA" id="ARBA00022833"/>
    </source>
</evidence>
<protein>
    <recommendedName>
        <fullName evidence="5">Metallo-beta-lactamase domain-containing protein</fullName>
    </recommendedName>
</protein>
<keyword evidence="2" id="KW-0479">Metal-binding</keyword>